<keyword evidence="1" id="KW-0472">Membrane</keyword>
<evidence type="ECO:0000313" key="3">
    <source>
        <dbReference type="Proteomes" id="UP001597440"/>
    </source>
</evidence>
<sequence>MGNQLIYGEQVAVHKQITELAYDYDDVSREKSSTVDQIFSKKSSNLLLKWLWLLLAIPAGGAVYWCWRKFL</sequence>
<reference evidence="3" key="1">
    <citation type="journal article" date="2019" name="Int. J. Syst. Evol. Microbiol.">
        <title>The Global Catalogue of Microorganisms (GCM) 10K type strain sequencing project: providing services to taxonomists for standard genome sequencing and annotation.</title>
        <authorList>
            <consortium name="The Broad Institute Genomics Platform"/>
            <consortium name="The Broad Institute Genome Sequencing Center for Infectious Disease"/>
            <person name="Wu L."/>
            <person name="Ma J."/>
        </authorList>
    </citation>
    <scope>NUCLEOTIDE SEQUENCE [LARGE SCALE GENOMIC DNA]</scope>
    <source>
        <strain evidence="3">KCTC 52298</strain>
    </source>
</reference>
<protein>
    <submittedName>
        <fullName evidence="2">Uncharacterized protein</fullName>
    </submittedName>
</protein>
<gene>
    <name evidence="2" type="ORF">ACFSQW_19380</name>
</gene>
<keyword evidence="3" id="KW-1185">Reference proteome</keyword>
<feature type="transmembrane region" description="Helical" evidence="1">
    <location>
        <begin position="50"/>
        <end position="67"/>
    </location>
</feature>
<name>A0ABW5L920_9SPHI</name>
<comment type="caution">
    <text evidence="2">The sequence shown here is derived from an EMBL/GenBank/DDBJ whole genome shotgun (WGS) entry which is preliminary data.</text>
</comment>
<evidence type="ECO:0000256" key="1">
    <source>
        <dbReference type="SAM" id="Phobius"/>
    </source>
</evidence>
<proteinExistence type="predicted"/>
<dbReference type="EMBL" id="JBHULD010000018">
    <property type="protein sequence ID" value="MFD2556565.1"/>
    <property type="molecule type" value="Genomic_DNA"/>
</dbReference>
<dbReference type="Proteomes" id="UP001597440">
    <property type="component" value="Unassembled WGS sequence"/>
</dbReference>
<accession>A0ABW5L920</accession>
<evidence type="ECO:0000313" key="2">
    <source>
        <dbReference type="EMBL" id="MFD2556565.1"/>
    </source>
</evidence>
<dbReference type="RefSeq" id="WP_210352378.1">
    <property type="nucleotide sequence ID" value="NZ_JAEQMU010000001.1"/>
</dbReference>
<keyword evidence="1" id="KW-0812">Transmembrane</keyword>
<organism evidence="2 3">
    <name type="scientific">Sphingobacterium tabacisoli</name>
    <dbReference type="NCBI Taxonomy" id="2044855"/>
    <lineage>
        <taxon>Bacteria</taxon>
        <taxon>Pseudomonadati</taxon>
        <taxon>Bacteroidota</taxon>
        <taxon>Sphingobacteriia</taxon>
        <taxon>Sphingobacteriales</taxon>
        <taxon>Sphingobacteriaceae</taxon>
        <taxon>Sphingobacterium</taxon>
    </lineage>
</organism>
<keyword evidence="1" id="KW-1133">Transmembrane helix</keyword>